<dbReference type="CDD" id="cd08561">
    <property type="entry name" value="GDPD_cytoplasmic_ScUgpQ2_like"/>
    <property type="match status" value="1"/>
</dbReference>
<dbReference type="PANTHER" id="PTHR43805:SF1">
    <property type="entry name" value="GP-PDE DOMAIN-CONTAINING PROTEIN"/>
    <property type="match status" value="1"/>
</dbReference>
<dbReference type="Proteomes" id="UP001597277">
    <property type="component" value="Unassembled WGS sequence"/>
</dbReference>
<dbReference type="Pfam" id="PF03009">
    <property type="entry name" value="GDPD"/>
    <property type="match status" value="1"/>
</dbReference>
<feature type="domain" description="GP-PDE" evidence="1">
    <location>
        <begin position="10"/>
        <end position="250"/>
    </location>
</feature>
<dbReference type="RefSeq" id="WP_388002233.1">
    <property type="nucleotide sequence ID" value="NZ_JBHUEE010000001.1"/>
</dbReference>
<name>A0ABW4L0L4_9MICO</name>
<proteinExistence type="predicted"/>
<dbReference type="SUPFAM" id="SSF51695">
    <property type="entry name" value="PLC-like phosphodiesterases"/>
    <property type="match status" value="1"/>
</dbReference>
<accession>A0ABW4L0L4</accession>
<organism evidence="2 3">
    <name type="scientific">Georgenia deserti</name>
    <dbReference type="NCBI Taxonomy" id="2093781"/>
    <lineage>
        <taxon>Bacteria</taxon>
        <taxon>Bacillati</taxon>
        <taxon>Actinomycetota</taxon>
        <taxon>Actinomycetes</taxon>
        <taxon>Micrococcales</taxon>
        <taxon>Bogoriellaceae</taxon>
        <taxon>Georgenia</taxon>
    </lineage>
</organism>
<comment type="caution">
    <text evidence="2">The sequence shown here is derived from an EMBL/GenBank/DDBJ whole genome shotgun (WGS) entry which is preliminary data.</text>
</comment>
<reference evidence="3" key="1">
    <citation type="journal article" date="2019" name="Int. J. Syst. Evol. Microbiol.">
        <title>The Global Catalogue of Microorganisms (GCM) 10K type strain sequencing project: providing services to taxonomists for standard genome sequencing and annotation.</title>
        <authorList>
            <consortium name="The Broad Institute Genomics Platform"/>
            <consortium name="The Broad Institute Genome Sequencing Center for Infectious Disease"/>
            <person name="Wu L."/>
            <person name="Ma J."/>
        </authorList>
    </citation>
    <scope>NUCLEOTIDE SEQUENCE [LARGE SCALE GENOMIC DNA]</scope>
    <source>
        <strain evidence="3">JCM 17130</strain>
    </source>
</reference>
<dbReference type="InterPro" id="IPR030395">
    <property type="entry name" value="GP_PDE_dom"/>
</dbReference>
<gene>
    <name evidence="2" type="ORF">ACFSE6_03110</name>
</gene>
<dbReference type="InterPro" id="IPR017946">
    <property type="entry name" value="PLC-like_Pdiesterase_TIM-brl"/>
</dbReference>
<evidence type="ECO:0000259" key="1">
    <source>
        <dbReference type="PROSITE" id="PS51704"/>
    </source>
</evidence>
<dbReference type="PANTHER" id="PTHR43805">
    <property type="entry name" value="GLYCEROPHOSPHORYL DIESTER PHOSPHODIESTERASE"/>
    <property type="match status" value="1"/>
</dbReference>
<keyword evidence="3" id="KW-1185">Reference proteome</keyword>
<evidence type="ECO:0000313" key="2">
    <source>
        <dbReference type="EMBL" id="MFD1716810.1"/>
    </source>
</evidence>
<protein>
    <submittedName>
        <fullName evidence="2">Glycerophosphodiester phosphodiesterase</fullName>
    </submittedName>
</protein>
<dbReference type="Gene3D" id="3.20.20.190">
    <property type="entry name" value="Phosphatidylinositol (PI) phosphodiesterase"/>
    <property type="match status" value="1"/>
</dbReference>
<dbReference type="PROSITE" id="PS51704">
    <property type="entry name" value="GP_PDE"/>
    <property type="match status" value="1"/>
</dbReference>
<evidence type="ECO:0000313" key="3">
    <source>
        <dbReference type="Proteomes" id="UP001597277"/>
    </source>
</evidence>
<dbReference type="EMBL" id="JBHUEE010000001">
    <property type="protein sequence ID" value="MFD1716810.1"/>
    <property type="molecule type" value="Genomic_DNA"/>
</dbReference>
<sequence>MSIFLAGPEPVALAHRGGSLEAPENSRAAVEHTRTLGLRYLETDVRATRDGVAVLLHDPTLDRVTDGHGRLRDLTWEQVSRLRDASGDRPVRLDELLGDYPDLRVNIDAKESAVIAPLVRAVVETRAQDRICLASFSDDRLRILRTALGPGVATSLGQAGVATLLAAAQLPELVRRRAVQALPTGAVCVQVPPRHRGLPIVTDRFLTAAHSGGLAVHVWTIDDPAEMNRLLDLGVDGLVTDRPGVLKDVLIARGVWR</sequence>